<accession>A0A1G2CBU4</accession>
<evidence type="ECO:0000313" key="2">
    <source>
        <dbReference type="EMBL" id="OGY98852.1"/>
    </source>
</evidence>
<feature type="region of interest" description="Disordered" evidence="1">
    <location>
        <begin position="1"/>
        <end position="71"/>
    </location>
</feature>
<organism evidence="2 3">
    <name type="scientific">Candidatus Liptonbacteria bacterium RIFCSPLOWO2_01_FULL_45_15</name>
    <dbReference type="NCBI Taxonomy" id="1798649"/>
    <lineage>
        <taxon>Bacteria</taxon>
        <taxon>Candidatus Liptoniibacteriota</taxon>
    </lineage>
</organism>
<gene>
    <name evidence="2" type="ORF">A3B13_02280</name>
</gene>
<dbReference type="AlphaFoldDB" id="A0A1G2CBU4"/>
<dbReference type="Proteomes" id="UP000176287">
    <property type="component" value="Unassembled WGS sequence"/>
</dbReference>
<evidence type="ECO:0000256" key="1">
    <source>
        <dbReference type="SAM" id="MobiDB-lite"/>
    </source>
</evidence>
<reference evidence="2 3" key="1">
    <citation type="journal article" date="2016" name="Nat. Commun.">
        <title>Thousands of microbial genomes shed light on interconnected biogeochemical processes in an aquifer system.</title>
        <authorList>
            <person name="Anantharaman K."/>
            <person name="Brown C.T."/>
            <person name="Hug L.A."/>
            <person name="Sharon I."/>
            <person name="Castelle C.J."/>
            <person name="Probst A.J."/>
            <person name="Thomas B.C."/>
            <person name="Singh A."/>
            <person name="Wilkins M.J."/>
            <person name="Karaoz U."/>
            <person name="Brodie E.L."/>
            <person name="Williams K.H."/>
            <person name="Hubbard S.S."/>
            <person name="Banfield J.F."/>
        </authorList>
    </citation>
    <scope>NUCLEOTIDE SEQUENCE [LARGE SCALE GENOMIC DNA]</scope>
</reference>
<name>A0A1G2CBU4_9BACT</name>
<proteinExistence type="predicted"/>
<evidence type="ECO:0000313" key="3">
    <source>
        <dbReference type="Proteomes" id="UP000176287"/>
    </source>
</evidence>
<dbReference type="EMBL" id="MHKZ01000052">
    <property type="protein sequence ID" value="OGY98852.1"/>
    <property type="molecule type" value="Genomic_DNA"/>
</dbReference>
<protein>
    <submittedName>
        <fullName evidence="2">Uncharacterized protein</fullName>
    </submittedName>
</protein>
<comment type="caution">
    <text evidence="2">The sequence shown here is derived from an EMBL/GenBank/DDBJ whole genome shotgun (WGS) entry which is preliminary data.</text>
</comment>
<sequence>MNPTAPPASPAKRGESARRASGAVSGRVLVPSGSAPPIHFLIPRHLSSPRSGEVFGRGWNKKLPPDFPHTG</sequence>